<dbReference type="EMBL" id="QPFP01000346">
    <property type="protein sequence ID" value="TEB15747.1"/>
    <property type="molecule type" value="Genomic_DNA"/>
</dbReference>
<feature type="region of interest" description="Disordered" evidence="1">
    <location>
        <begin position="38"/>
        <end position="102"/>
    </location>
</feature>
<reference evidence="2 3" key="1">
    <citation type="journal article" date="2019" name="Nat. Ecol. Evol.">
        <title>Megaphylogeny resolves global patterns of mushroom evolution.</title>
        <authorList>
            <person name="Varga T."/>
            <person name="Krizsan K."/>
            <person name="Foldi C."/>
            <person name="Dima B."/>
            <person name="Sanchez-Garcia M."/>
            <person name="Sanchez-Ramirez S."/>
            <person name="Szollosi G.J."/>
            <person name="Szarkandi J.G."/>
            <person name="Papp V."/>
            <person name="Albert L."/>
            <person name="Andreopoulos W."/>
            <person name="Angelini C."/>
            <person name="Antonin V."/>
            <person name="Barry K.W."/>
            <person name="Bougher N.L."/>
            <person name="Buchanan P."/>
            <person name="Buyck B."/>
            <person name="Bense V."/>
            <person name="Catcheside P."/>
            <person name="Chovatia M."/>
            <person name="Cooper J."/>
            <person name="Damon W."/>
            <person name="Desjardin D."/>
            <person name="Finy P."/>
            <person name="Geml J."/>
            <person name="Haridas S."/>
            <person name="Hughes K."/>
            <person name="Justo A."/>
            <person name="Karasinski D."/>
            <person name="Kautmanova I."/>
            <person name="Kiss B."/>
            <person name="Kocsube S."/>
            <person name="Kotiranta H."/>
            <person name="LaButti K.M."/>
            <person name="Lechner B.E."/>
            <person name="Liimatainen K."/>
            <person name="Lipzen A."/>
            <person name="Lukacs Z."/>
            <person name="Mihaltcheva S."/>
            <person name="Morgado L.N."/>
            <person name="Niskanen T."/>
            <person name="Noordeloos M.E."/>
            <person name="Ohm R.A."/>
            <person name="Ortiz-Santana B."/>
            <person name="Ovrebo C."/>
            <person name="Racz N."/>
            <person name="Riley R."/>
            <person name="Savchenko A."/>
            <person name="Shiryaev A."/>
            <person name="Soop K."/>
            <person name="Spirin V."/>
            <person name="Szebenyi C."/>
            <person name="Tomsovsky M."/>
            <person name="Tulloss R.E."/>
            <person name="Uehling J."/>
            <person name="Grigoriev I.V."/>
            <person name="Vagvolgyi C."/>
            <person name="Papp T."/>
            <person name="Martin F.M."/>
            <person name="Miettinen O."/>
            <person name="Hibbett D.S."/>
            <person name="Nagy L.G."/>
        </authorList>
    </citation>
    <scope>NUCLEOTIDE SEQUENCE [LARGE SCALE GENOMIC DNA]</scope>
    <source>
        <strain evidence="2 3">FP101781</strain>
    </source>
</reference>
<dbReference type="Proteomes" id="UP000298030">
    <property type="component" value="Unassembled WGS sequence"/>
</dbReference>
<proteinExistence type="predicted"/>
<evidence type="ECO:0000256" key="1">
    <source>
        <dbReference type="SAM" id="MobiDB-lite"/>
    </source>
</evidence>
<feature type="region of interest" description="Disordered" evidence="1">
    <location>
        <begin position="1"/>
        <end position="20"/>
    </location>
</feature>
<gene>
    <name evidence="2" type="ORF">FA13DRAFT_1822867</name>
</gene>
<accession>A0A4Y7S3H8</accession>
<organism evidence="2 3">
    <name type="scientific">Coprinellus micaceus</name>
    <name type="common">Glistening ink-cap mushroom</name>
    <name type="synonym">Coprinus micaceus</name>
    <dbReference type="NCBI Taxonomy" id="71717"/>
    <lineage>
        <taxon>Eukaryota</taxon>
        <taxon>Fungi</taxon>
        <taxon>Dikarya</taxon>
        <taxon>Basidiomycota</taxon>
        <taxon>Agaricomycotina</taxon>
        <taxon>Agaricomycetes</taxon>
        <taxon>Agaricomycetidae</taxon>
        <taxon>Agaricales</taxon>
        <taxon>Agaricineae</taxon>
        <taxon>Psathyrellaceae</taxon>
        <taxon>Coprinellus</taxon>
    </lineage>
</organism>
<keyword evidence="3" id="KW-1185">Reference proteome</keyword>
<feature type="compositionally biased region" description="Low complexity" evidence="1">
    <location>
        <begin position="40"/>
        <end position="52"/>
    </location>
</feature>
<feature type="compositionally biased region" description="Basic and acidic residues" evidence="1">
    <location>
        <begin position="89"/>
        <end position="102"/>
    </location>
</feature>
<feature type="compositionally biased region" description="Polar residues" evidence="1">
    <location>
        <begin position="74"/>
        <end position="87"/>
    </location>
</feature>
<evidence type="ECO:0000313" key="2">
    <source>
        <dbReference type="EMBL" id="TEB15747.1"/>
    </source>
</evidence>
<comment type="caution">
    <text evidence="2">The sequence shown here is derived from an EMBL/GenBank/DDBJ whole genome shotgun (WGS) entry which is preliminary data.</text>
</comment>
<evidence type="ECO:0000313" key="3">
    <source>
        <dbReference type="Proteomes" id="UP000298030"/>
    </source>
</evidence>
<dbReference type="AlphaFoldDB" id="A0A4Y7S3H8"/>
<name>A0A4Y7S3H8_COPMI</name>
<protein>
    <submittedName>
        <fullName evidence="2">Uncharacterized protein</fullName>
    </submittedName>
</protein>
<sequence>MLFEDANAPPAPSPRPDMFSGRWETAIVCQARAYFPPLQPSLQPSFQPQTTQGLEDIHQQGSFSRARTPVVKSSGPSSLNSSQTSLGQEKGRPEHWKEEEYSHSVVEIPDLSDDSVPASREDNDLYLPREPLLRAAHHHLQGSSPANTSSNSSFVFGHPHGGVMVWHHTKADEDAYLPNPWPHLRIFITEHVEFECSINSQYQPRLRKRRGGTDSSPIMRTRSATTLATHTHTHTNLSVQIPPVHPVIICDNVKESRHTPNHSVFKAAQQDLVNLRSNSHPPADARPGGSFDSRFQSFEPSGSTFGPQGISPVKLSAAFAAEQDVESQGYLGKYPITQTHRDFQAHAQAQQAQLTLPPIDPLNYVALISTSANPQWS</sequence>